<feature type="domain" description="EamA" evidence="9">
    <location>
        <begin position="7"/>
        <end position="145"/>
    </location>
</feature>
<keyword evidence="3" id="KW-1003">Cell membrane</keyword>
<evidence type="ECO:0000256" key="4">
    <source>
        <dbReference type="ARBA" id="ARBA00022692"/>
    </source>
</evidence>
<evidence type="ECO:0000256" key="7">
    <source>
        <dbReference type="SAM" id="MobiDB-lite"/>
    </source>
</evidence>
<sequence length="350" mass="37943" precursor="true">MEPKKTSAIFFAVLAALLFGISSPVSKLLLAEISPTMMAALLYLGAGLGMCAVRLFSRTQGSEVKEARITQKDFPYVLAMIVLDIAAPVFLMVGLALSSAAHASLLGNFEIVATSLIALLIFKESIGKRLWAALALITLASIILSVEDLSNFTLSLGSIFVLLSCICWGFENNCTRKLSIKDPMDIVIIKGLGSGMGALALALLLKEGFSSIGYSLCALLLGFVAYGLSIFFYVRAQRELGAARTSAYYALAPFIGVGLSFGIFREIPTPSFLIALGVMIAGAYLASSEDHEHLHEHPALTHEHRHSHKDHHHNHPHPDSFDGEHSHIHTHKPLAHCHHHTPDIHHGHIH</sequence>
<feature type="transmembrane region" description="Helical" evidence="8">
    <location>
        <begin position="37"/>
        <end position="56"/>
    </location>
</feature>
<proteinExistence type="inferred from homology"/>
<keyword evidence="4 8" id="KW-0812">Transmembrane</keyword>
<feature type="transmembrane region" description="Helical" evidence="8">
    <location>
        <begin position="152"/>
        <end position="171"/>
    </location>
</feature>
<evidence type="ECO:0000256" key="5">
    <source>
        <dbReference type="ARBA" id="ARBA00022989"/>
    </source>
</evidence>
<feature type="region of interest" description="Disordered" evidence="7">
    <location>
        <begin position="295"/>
        <end position="327"/>
    </location>
</feature>
<reference evidence="11" key="1">
    <citation type="submission" date="2012-06" db="EMBL/GenBank/DDBJ databases">
        <title>Complete sequence of Desulfitobacterium dehalogenans ATCC 51507.</title>
        <authorList>
            <person name="Lucas S."/>
            <person name="Han J."/>
            <person name="Lapidus A."/>
            <person name="Cheng J.-F."/>
            <person name="Goodwin L."/>
            <person name="Pitluck S."/>
            <person name="Peters L."/>
            <person name="Ovchinnikova G."/>
            <person name="Teshima H."/>
            <person name="Detter J.C."/>
            <person name="Han C."/>
            <person name="Tapia R."/>
            <person name="Land M."/>
            <person name="Hauser L."/>
            <person name="Kyrpides N."/>
            <person name="Ivanova N."/>
            <person name="Pagani I."/>
            <person name="Kruse T."/>
            <person name="de Vos W.M."/>
            <person name="Smidt H."/>
            <person name="Woyke T."/>
        </authorList>
    </citation>
    <scope>NUCLEOTIDE SEQUENCE [LARGE SCALE GENOMIC DNA]</scope>
    <source>
        <strain evidence="11">ATCC 51507 / DSM 9161 / JW/IU-DC1</strain>
    </source>
</reference>
<dbReference type="InterPro" id="IPR051258">
    <property type="entry name" value="Diverse_Substrate_Transporter"/>
</dbReference>
<keyword evidence="11" id="KW-1185">Reference proteome</keyword>
<keyword evidence="6 8" id="KW-0472">Membrane</keyword>
<dbReference type="Proteomes" id="UP000006053">
    <property type="component" value="Chromosome"/>
</dbReference>
<feature type="compositionally biased region" description="Basic residues" evidence="7">
    <location>
        <begin position="303"/>
        <end position="315"/>
    </location>
</feature>
<dbReference type="RefSeq" id="WP_014793707.1">
    <property type="nucleotide sequence ID" value="NC_018017.1"/>
</dbReference>
<feature type="transmembrane region" description="Helical" evidence="8">
    <location>
        <begin position="211"/>
        <end position="234"/>
    </location>
</feature>
<dbReference type="SUPFAM" id="SSF103481">
    <property type="entry name" value="Multidrug resistance efflux transporter EmrE"/>
    <property type="match status" value="2"/>
</dbReference>
<feature type="transmembrane region" description="Helical" evidence="8">
    <location>
        <begin position="76"/>
        <end position="97"/>
    </location>
</feature>
<dbReference type="GO" id="GO:0005886">
    <property type="term" value="C:plasma membrane"/>
    <property type="evidence" value="ECO:0007669"/>
    <property type="project" value="UniProtKB-SubCell"/>
</dbReference>
<dbReference type="PANTHER" id="PTHR42920">
    <property type="entry name" value="OS03G0707200 PROTEIN-RELATED"/>
    <property type="match status" value="1"/>
</dbReference>
<evidence type="ECO:0000313" key="10">
    <source>
        <dbReference type="EMBL" id="AFM00219.1"/>
    </source>
</evidence>
<dbReference type="EMBL" id="CP003348">
    <property type="protein sequence ID" value="AFM00219.1"/>
    <property type="molecule type" value="Genomic_DNA"/>
</dbReference>
<comment type="similarity">
    <text evidence="2">Belongs to the EamA transporter family.</text>
</comment>
<dbReference type="Pfam" id="PF00892">
    <property type="entry name" value="EamA"/>
    <property type="match status" value="2"/>
</dbReference>
<evidence type="ECO:0000313" key="11">
    <source>
        <dbReference type="Proteomes" id="UP000006053"/>
    </source>
</evidence>
<dbReference type="OrthoDB" id="9794287at2"/>
<feature type="compositionally biased region" description="Basic and acidic residues" evidence="7">
    <location>
        <begin position="316"/>
        <end position="327"/>
    </location>
</feature>
<keyword evidence="5 8" id="KW-1133">Transmembrane helix</keyword>
<dbReference type="AlphaFoldDB" id="I4A8D4"/>
<dbReference type="HOGENOM" id="CLU_042632_0_0_9"/>
<organism evidence="10 11">
    <name type="scientific">Desulfitobacterium dehalogenans (strain ATCC 51507 / DSM 9161 / JW/IU-DC1)</name>
    <dbReference type="NCBI Taxonomy" id="756499"/>
    <lineage>
        <taxon>Bacteria</taxon>
        <taxon>Bacillati</taxon>
        <taxon>Bacillota</taxon>
        <taxon>Clostridia</taxon>
        <taxon>Eubacteriales</taxon>
        <taxon>Desulfitobacteriaceae</taxon>
        <taxon>Desulfitobacterium</taxon>
    </lineage>
</organism>
<feature type="transmembrane region" description="Helical" evidence="8">
    <location>
        <begin position="246"/>
        <end position="264"/>
    </location>
</feature>
<dbReference type="KEGG" id="ddh:Desde_1823"/>
<dbReference type="InterPro" id="IPR037185">
    <property type="entry name" value="EmrE-like"/>
</dbReference>
<evidence type="ECO:0000256" key="8">
    <source>
        <dbReference type="SAM" id="Phobius"/>
    </source>
</evidence>
<feature type="domain" description="EamA" evidence="9">
    <location>
        <begin position="156"/>
        <end position="287"/>
    </location>
</feature>
<dbReference type="PANTHER" id="PTHR42920:SF11">
    <property type="entry name" value="INNER MEMBRANE PROTEIN YTFF"/>
    <property type="match status" value="1"/>
</dbReference>
<name>I4A8D4_DESDJ</name>
<feature type="transmembrane region" description="Helical" evidence="8">
    <location>
        <begin position="183"/>
        <end position="205"/>
    </location>
</feature>
<feature type="transmembrane region" description="Helical" evidence="8">
    <location>
        <begin position="129"/>
        <end position="146"/>
    </location>
</feature>
<accession>I4A8D4</accession>
<gene>
    <name evidence="10" type="ordered locus">Desde_1823</name>
</gene>
<reference evidence="10 11" key="2">
    <citation type="journal article" date="2015" name="J. Bacteriol.">
        <title>Genomic, proteomic, and biochemical analysis of the organohalide respiratory pathway in Desulfitobacterium dehalogenans.</title>
        <authorList>
            <person name="Kruse T."/>
            <person name="van de Pas B.A."/>
            <person name="Atteia A."/>
            <person name="Krab K."/>
            <person name="Hagen W.R."/>
            <person name="Goodwin L."/>
            <person name="Chain P."/>
            <person name="Boeren S."/>
            <person name="Maphosa F."/>
            <person name="Schraa G."/>
            <person name="de Vos W.M."/>
            <person name="van der Oost J."/>
            <person name="Smidt H."/>
            <person name="Stams A.J."/>
        </authorList>
    </citation>
    <scope>NUCLEOTIDE SEQUENCE [LARGE SCALE GENOMIC DNA]</scope>
    <source>
        <strain evidence="11">ATCC 51507 / DSM 9161 / JW/IU-DC1</strain>
    </source>
</reference>
<protein>
    <submittedName>
        <fullName evidence="10">DMT(Drug/metabolite transporter) superfamily permease</fullName>
    </submittedName>
</protein>
<comment type="subcellular location">
    <subcellularLocation>
        <location evidence="1">Cell membrane</location>
        <topology evidence="1">Multi-pass membrane protein</topology>
    </subcellularLocation>
</comment>
<dbReference type="Gene3D" id="1.10.3730.20">
    <property type="match status" value="1"/>
</dbReference>
<evidence type="ECO:0000256" key="2">
    <source>
        <dbReference type="ARBA" id="ARBA00007362"/>
    </source>
</evidence>
<evidence type="ECO:0000259" key="9">
    <source>
        <dbReference type="Pfam" id="PF00892"/>
    </source>
</evidence>
<evidence type="ECO:0000256" key="3">
    <source>
        <dbReference type="ARBA" id="ARBA00022475"/>
    </source>
</evidence>
<feature type="transmembrane region" description="Helical" evidence="8">
    <location>
        <begin position="103"/>
        <end position="122"/>
    </location>
</feature>
<evidence type="ECO:0000256" key="1">
    <source>
        <dbReference type="ARBA" id="ARBA00004651"/>
    </source>
</evidence>
<evidence type="ECO:0000256" key="6">
    <source>
        <dbReference type="ARBA" id="ARBA00023136"/>
    </source>
</evidence>
<dbReference type="eggNOG" id="COG0697">
    <property type="taxonomic scope" value="Bacteria"/>
</dbReference>
<dbReference type="InterPro" id="IPR000620">
    <property type="entry name" value="EamA_dom"/>
</dbReference>